<feature type="compositionally biased region" description="Gly residues" evidence="1">
    <location>
        <begin position="75"/>
        <end position="119"/>
    </location>
</feature>
<keyword evidence="4" id="KW-1185">Reference proteome</keyword>
<evidence type="ECO:0000313" key="3">
    <source>
        <dbReference type="EMBL" id="KAA0695940.1"/>
    </source>
</evidence>
<keyword evidence="2" id="KW-0732">Signal</keyword>
<dbReference type="Proteomes" id="UP000463138">
    <property type="component" value="Unassembled WGS sequence"/>
</dbReference>
<dbReference type="RefSeq" id="WP_149330940.1">
    <property type="nucleotide sequence ID" value="NZ_QOVF01000001.1"/>
</dbReference>
<feature type="signal peptide" evidence="2">
    <location>
        <begin position="1"/>
        <end position="28"/>
    </location>
</feature>
<dbReference type="EMBL" id="QOVF01000001">
    <property type="protein sequence ID" value="KAA0695940.1"/>
    <property type="molecule type" value="Genomic_DNA"/>
</dbReference>
<comment type="caution">
    <text evidence="3">The sequence shown here is derived from an EMBL/GenBank/DDBJ whole genome shotgun (WGS) entry which is preliminary data.</text>
</comment>
<evidence type="ECO:0000256" key="1">
    <source>
        <dbReference type="SAM" id="MobiDB-lite"/>
    </source>
</evidence>
<proteinExistence type="predicted"/>
<sequence>MKDYKFPSILTSTVFSLAVALAAPYALAGDKDYDSNQQGMDDQQSEQMDREEEMRREREGATSPGAPNEMNTGPDGTGTGTSGSGTGNGTGTGGMGNDGAGTGAGTGTGTGAGGSAGGN</sequence>
<reference evidence="3 4" key="1">
    <citation type="submission" date="2018-07" db="EMBL/GenBank/DDBJ databases">
        <title>Pseudomonas laoshanensis sp. nov., isolated from soil.</title>
        <authorList>
            <person name="Sun J."/>
            <person name="Yu L."/>
            <person name="Wang M."/>
            <person name="Zhang C."/>
        </authorList>
    </citation>
    <scope>NUCLEOTIDE SEQUENCE [LARGE SCALE GENOMIC DNA]</scope>
    <source>
        <strain evidence="3 4">Y22</strain>
    </source>
</reference>
<feature type="chain" id="PRO_5031371429" evidence="2">
    <location>
        <begin position="29"/>
        <end position="119"/>
    </location>
</feature>
<organism evidence="3 4">
    <name type="scientific">Halopseudomonas laoshanensis</name>
    <dbReference type="NCBI Taxonomy" id="2268758"/>
    <lineage>
        <taxon>Bacteria</taxon>
        <taxon>Pseudomonadati</taxon>
        <taxon>Pseudomonadota</taxon>
        <taxon>Gammaproteobacteria</taxon>
        <taxon>Pseudomonadales</taxon>
        <taxon>Pseudomonadaceae</taxon>
        <taxon>Halopseudomonas</taxon>
    </lineage>
</organism>
<accession>A0A7V7GVX0</accession>
<evidence type="ECO:0000256" key="2">
    <source>
        <dbReference type="SAM" id="SignalP"/>
    </source>
</evidence>
<protein>
    <submittedName>
        <fullName evidence="3">Uncharacterized protein</fullName>
    </submittedName>
</protein>
<evidence type="ECO:0000313" key="4">
    <source>
        <dbReference type="Proteomes" id="UP000463138"/>
    </source>
</evidence>
<name>A0A7V7GVX0_9GAMM</name>
<feature type="region of interest" description="Disordered" evidence="1">
    <location>
        <begin position="30"/>
        <end position="119"/>
    </location>
</feature>
<dbReference type="AlphaFoldDB" id="A0A7V7GVX0"/>
<gene>
    <name evidence="3" type="ORF">DT594_00800</name>
</gene>